<sequence length="293" mass="33300">MWKEPYQIRTMTRKEVDLAIEWAAQEGWNPGLHDADNYYAADPEGFLIGLLGDEPIAVISAIRYTNQFAFLGFYIVKPEYRGQGYGIQIWNAAMQSLQGRNIALDGVVAQQENYRKSGFHLAYRNIRYEGTAATEVAVPSVKDDVTIVDARTYAFEDICAYDREFFPAQRRTFVKTWLNQPDSQAFVLLKNEPEHRDRVVGYGVIRKCRNGYKVGPLYADTPDYADQLFTALKSFAFPSEPVYLDVPEVNPQAVALAQRHQMTASFETARMYTGAEPELPLERLYGVTSFEIG</sequence>
<accession>A0A1Y6IT64</accession>
<dbReference type="InterPro" id="IPR000182">
    <property type="entry name" value="GNAT_dom"/>
</dbReference>
<dbReference type="GO" id="GO:0016747">
    <property type="term" value="F:acyltransferase activity, transferring groups other than amino-acyl groups"/>
    <property type="evidence" value="ECO:0007669"/>
    <property type="project" value="InterPro"/>
</dbReference>
<keyword evidence="3" id="KW-0808">Transferase</keyword>
<dbReference type="InterPro" id="IPR016181">
    <property type="entry name" value="Acyl_CoA_acyltransferase"/>
</dbReference>
<dbReference type="RefSeq" id="WP_087479693.1">
    <property type="nucleotide sequence ID" value="NZ_AP024883.1"/>
</dbReference>
<evidence type="ECO:0000313" key="3">
    <source>
        <dbReference type="EMBL" id="SMR99682.1"/>
    </source>
</evidence>
<reference evidence="3 4" key="1">
    <citation type="submission" date="2017-05" db="EMBL/GenBank/DDBJ databases">
        <authorList>
            <person name="Song R."/>
            <person name="Chenine A.L."/>
            <person name="Ruprecht R.M."/>
        </authorList>
    </citation>
    <scope>NUCLEOTIDE SEQUENCE [LARGE SCALE GENOMIC DNA]</scope>
    <source>
        <strain evidence="3 4">CECT 7927</strain>
    </source>
</reference>
<dbReference type="OrthoDB" id="20916at2"/>
<dbReference type="EMBL" id="JAWRCO010000001">
    <property type="protein sequence ID" value="MDW6003525.1"/>
    <property type="molecule type" value="Genomic_DNA"/>
</dbReference>
<keyword evidence="2" id="KW-0012">Acyltransferase</keyword>
<dbReference type="SUPFAM" id="SSF55729">
    <property type="entry name" value="Acyl-CoA N-acyltransferases (Nat)"/>
    <property type="match status" value="1"/>
</dbReference>
<dbReference type="PANTHER" id="PTHR47237:SF1">
    <property type="entry name" value="SLL0310 PROTEIN"/>
    <property type="match status" value="1"/>
</dbReference>
<evidence type="ECO:0000313" key="5">
    <source>
        <dbReference type="Proteomes" id="UP001283366"/>
    </source>
</evidence>
<name>A0A1Y6IT64_9VIBR</name>
<feature type="domain" description="N-acetyltransferase" evidence="1">
    <location>
        <begin position="6"/>
        <end position="145"/>
    </location>
</feature>
<organism evidence="3 4">
    <name type="scientific">Vibrio mangrovi</name>
    <dbReference type="NCBI Taxonomy" id="474394"/>
    <lineage>
        <taxon>Bacteria</taxon>
        <taxon>Pseudomonadati</taxon>
        <taxon>Pseudomonadota</taxon>
        <taxon>Gammaproteobacteria</taxon>
        <taxon>Vibrionales</taxon>
        <taxon>Vibrionaceae</taxon>
        <taxon>Vibrio</taxon>
    </lineage>
</organism>
<dbReference type="EC" id="2.3.1.-" evidence="2"/>
<dbReference type="Proteomes" id="UP001283366">
    <property type="component" value="Unassembled WGS sequence"/>
</dbReference>
<evidence type="ECO:0000313" key="4">
    <source>
        <dbReference type="Proteomes" id="UP000196125"/>
    </source>
</evidence>
<reference evidence="2 5" key="2">
    <citation type="submission" date="2023-11" db="EMBL/GenBank/DDBJ databases">
        <title>Plant-associative lifestyle of Vibrio porteresiae and its evolutionary dynamics.</title>
        <authorList>
            <person name="Rameshkumar N."/>
            <person name="Kirti K."/>
        </authorList>
    </citation>
    <scope>NUCLEOTIDE SEQUENCE [LARGE SCALE GENOMIC DNA]</scope>
    <source>
        <strain evidence="2 5">MSSRF38</strain>
    </source>
</reference>
<dbReference type="EMBL" id="FXXI01000001">
    <property type="protein sequence ID" value="SMR99682.1"/>
    <property type="molecule type" value="Genomic_DNA"/>
</dbReference>
<dbReference type="InterPro" id="IPR041496">
    <property type="entry name" value="YitH/HolE_GNAT"/>
</dbReference>
<dbReference type="PROSITE" id="PS51186">
    <property type="entry name" value="GNAT"/>
    <property type="match status" value="1"/>
</dbReference>
<dbReference type="InterPro" id="IPR052729">
    <property type="entry name" value="Acyl/Acetyltrans_Enzymes"/>
</dbReference>
<dbReference type="AlphaFoldDB" id="A0A1Y6IT64"/>
<dbReference type="CDD" id="cd04301">
    <property type="entry name" value="NAT_SF"/>
    <property type="match status" value="1"/>
</dbReference>
<dbReference type="Proteomes" id="UP000196125">
    <property type="component" value="Unassembled WGS sequence"/>
</dbReference>
<gene>
    <name evidence="2" type="ORF">SBX37_11765</name>
    <name evidence="3" type="ORF">VIM7927_00910</name>
</gene>
<dbReference type="PANTHER" id="PTHR47237">
    <property type="entry name" value="SLL0310 PROTEIN"/>
    <property type="match status" value="1"/>
</dbReference>
<dbReference type="Gene3D" id="3.40.630.30">
    <property type="match status" value="1"/>
</dbReference>
<protein>
    <submittedName>
        <fullName evidence="3">Acetyltransferase (GNAT) family protein</fullName>
    </submittedName>
    <submittedName>
        <fullName evidence="2">GNAT family N-acetyltransferase</fullName>
        <ecNumber evidence="2">2.3.1.-</ecNumber>
    </submittedName>
</protein>
<evidence type="ECO:0000259" key="1">
    <source>
        <dbReference type="PROSITE" id="PS51186"/>
    </source>
</evidence>
<proteinExistence type="predicted"/>
<keyword evidence="5" id="KW-1185">Reference proteome</keyword>
<evidence type="ECO:0000313" key="2">
    <source>
        <dbReference type="EMBL" id="MDW6003525.1"/>
    </source>
</evidence>
<dbReference type="Gene3D" id="3.40.630.90">
    <property type="match status" value="1"/>
</dbReference>
<dbReference type="Pfam" id="PF00583">
    <property type="entry name" value="Acetyltransf_1"/>
    <property type="match status" value="1"/>
</dbReference>
<dbReference type="Pfam" id="PF18014">
    <property type="entry name" value="Acetyltransf_18"/>
    <property type="match status" value="1"/>
</dbReference>